<gene>
    <name evidence="1" type="ORF">E6W99_10160</name>
</gene>
<evidence type="ECO:0000313" key="1">
    <source>
        <dbReference type="EMBL" id="THF80032.1"/>
    </source>
</evidence>
<keyword evidence="2" id="KW-1185">Reference proteome</keyword>
<accession>A0A4S4BXS3</accession>
<dbReference type="RefSeq" id="WP_136353461.1">
    <property type="nucleotide sequence ID" value="NZ_CP046266.1"/>
</dbReference>
<dbReference type="GO" id="GO:0006355">
    <property type="term" value="P:regulation of DNA-templated transcription"/>
    <property type="evidence" value="ECO:0007669"/>
    <property type="project" value="InterPro"/>
</dbReference>
<dbReference type="Proteomes" id="UP000310334">
    <property type="component" value="Unassembled WGS sequence"/>
</dbReference>
<evidence type="ECO:0000313" key="2">
    <source>
        <dbReference type="Proteomes" id="UP000310334"/>
    </source>
</evidence>
<name>A0A4S4BXS3_9BACI</name>
<dbReference type="SUPFAM" id="SSF47598">
    <property type="entry name" value="Ribbon-helix-helix"/>
    <property type="match status" value="1"/>
</dbReference>
<dbReference type="InterPro" id="IPR013321">
    <property type="entry name" value="Arc_rbn_hlx_hlx"/>
</dbReference>
<protein>
    <recommendedName>
        <fullName evidence="3">Ribbon-helix-helix protein CopG domain-containing protein</fullName>
    </recommendedName>
</protein>
<dbReference type="EMBL" id="SSNT01000007">
    <property type="protein sequence ID" value="THF80032.1"/>
    <property type="molecule type" value="Genomic_DNA"/>
</dbReference>
<proteinExistence type="predicted"/>
<comment type="caution">
    <text evidence="1">The sequence shown here is derived from an EMBL/GenBank/DDBJ whole genome shotgun (WGS) entry which is preliminary data.</text>
</comment>
<dbReference type="InterPro" id="IPR010985">
    <property type="entry name" value="Ribbon_hlx_hlx"/>
</dbReference>
<sequence length="129" mass="15606">MKELTFRSYEQFQQFIEHKAMEKAIMKQLKGDELAAFKKEFISNAQKMWKENDCDHWIAKHGYVIINVWKDGIDKRKLTRGRPKKLDSEKYNHSIHVRLDEESYNRLKNYCTEKNIDISETIRRLINQL</sequence>
<dbReference type="AlphaFoldDB" id="A0A4S4BXS3"/>
<evidence type="ECO:0008006" key="3">
    <source>
        <dbReference type="Google" id="ProtNLM"/>
    </source>
</evidence>
<dbReference type="Gene3D" id="1.10.1220.10">
    <property type="entry name" value="Met repressor-like"/>
    <property type="match status" value="1"/>
</dbReference>
<organism evidence="1 2">
    <name type="scientific">Metabacillus sediminilitoris</name>
    <dbReference type="NCBI Taxonomy" id="2567941"/>
    <lineage>
        <taxon>Bacteria</taxon>
        <taxon>Bacillati</taxon>
        <taxon>Bacillota</taxon>
        <taxon>Bacilli</taxon>
        <taxon>Bacillales</taxon>
        <taxon>Bacillaceae</taxon>
        <taxon>Metabacillus</taxon>
    </lineage>
</organism>
<reference evidence="1 2" key="1">
    <citation type="submission" date="2019-04" db="EMBL/GenBank/DDBJ databases">
        <title>Bacillus sediminilitoris sp. nov., isolated from a tidal flat sediment on the East China Sea.</title>
        <authorList>
            <person name="Wei Y."/>
            <person name="Mao H."/>
            <person name="Fang J."/>
        </authorList>
    </citation>
    <scope>NUCLEOTIDE SEQUENCE [LARGE SCALE GENOMIC DNA]</scope>
    <source>
        <strain evidence="1 2">DSL-17</strain>
    </source>
</reference>
<dbReference type="OrthoDB" id="2474279at2"/>